<protein>
    <submittedName>
        <fullName evidence="1">Uncharacterized protein</fullName>
    </submittedName>
</protein>
<sequence>MRSSLRKIGRQCNNSNKITLTVEFLLCGLHINLSLEMMSMWQKMLNPLGSTSLGCFVDTWTLLFMNLERARVENFQKRNGIPYTTKMPLCTVSMANAFPP</sequence>
<dbReference type="EMBL" id="HF935360">
    <property type="protein sequence ID" value="CCX07663.1"/>
    <property type="molecule type" value="Genomic_DNA"/>
</dbReference>
<dbReference type="AlphaFoldDB" id="U4L0C9"/>
<evidence type="ECO:0000313" key="2">
    <source>
        <dbReference type="Proteomes" id="UP000018144"/>
    </source>
</evidence>
<gene>
    <name evidence="1" type="ORF">PCON_07252</name>
</gene>
<evidence type="ECO:0000313" key="1">
    <source>
        <dbReference type="EMBL" id="CCX07663.1"/>
    </source>
</evidence>
<proteinExistence type="predicted"/>
<keyword evidence="2" id="KW-1185">Reference proteome</keyword>
<reference evidence="1 2" key="1">
    <citation type="journal article" date="2013" name="PLoS Genet.">
        <title>The genome and development-dependent transcriptomes of Pyronema confluens: a window into fungal evolution.</title>
        <authorList>
            <person name="Traeger S."/>
            <person name="Altegoer F."/>
            <person name="Freitag M."/>
            <person name="Gabaldon T."/>
            <person name="Kempken F."/>
            <person name="Kumar A."/>
            <person name="Marcet-Houben M."/>
            <person name="Poggeler S."/>
            <person name="Stajich J.E."/>
            <person name="Nowrousian M."/>
        </authorList>
    </citation>
    <scope>NUCLEOTIDE SEQUENCE [LARGE SCALE GENOMIC DNA]</scope>
    <source>
        <strain evidence="2">CBS 100304</strain>
        <tissue evidence="1">Vegetative mycelium</tissue>
    </source>
</reference>
<organism evidence="1 2">
    <name type="scientific">Pyronema omphalodes (strain CBS 100304)</name>
    <name type="common">Pyronema confluens</name>
    <dbReference type="NCBI Taxonomy" id="1076935"/>
    <lineage>
        <taxon>Eukaryota</taxon>
        <taxon>Fungi</taxon>
        <taxon>Dikarya</taxon>
        <taxon>Ascomycota</taxon>
        <taxon>Pezizomycotina</taxon>
        <taxon>Pezizomycetes</taxon>
        <taxon>Pezizales</taxon>
        <taxon>Pyronemataceae</taxon>
        <taxon>Pyronema</taxon>
    </lineage>
</organism>
<name>U4L0C9_PYROM</name>
<dbReference type="Proteomes" id="UP000018144">
    <property type="component" value="Unassembled WGS sequence"/>
</dbReference>
<accession>U4L0C9</accession>